<evidence type="ECO:0000313" key="2">
    <source>
        <dbReference type="EMBL" id="SEG76239.1"/>
    </source>
</evidence>
<reference evidence="2 3" key="1">
    <citation type="submission" date="2016-10" db="EMBL/GenBank/DDBJ databases">
        <authorList>
            <person name="de Groot N.N."/>
        </authorList>
    </citation>
    <scope>NUCLEOTIDE SEQUENCE [LARGE SCALE GENOMIC DNA]</scope>
    <source>
        <strain evidence="2 3">CGMCC 4.2023</strain>
    </source>
</reference>
<proteinExistence type="predicted"/>
<feature type="region of interest" description="Disordered" evidence="1">
    <location>
        <begin position="58"/>
        <end position="88"/>
    </location>
</feature>
<dbReference type="OrthoDB" id="3578967at2"/>
<dbReference type="RefSeq" id="WP_103887861.1">
    <property type="nucleotide sequence ID" value="NZ_FNVU01000010.1"/>
</dbReference>
<dbReference type="EMBL" id="FNVU01000010">
    <property type="protein sequence ID" value="SEG76239.1"/>
    <property type="molecule type" value="Genomic_DNA"/>
</dbReference>
<organism evidence="2 3">
    <name type="scientific">Actinacidiphila yanglinensis</name>
    <dbReference type="NCBI Taxonomy" id="310779"/>
    <lineage>
        <taxon>Bacteria</taxon>
        <taxon>Bacillati</taxon>
        <taxon>Actinomycetota</taxon>
        <taxon>Actinomycetes</taxon>
        <taxon>Kitasatosporales</taxon>
        <taxon>Streptomycetaceae</taxon>
        <taxon>Actinacidiphila</taxon>
    </lineage>
</organism>
<feature type="compositionally biased region" description="Basic and acidic residues" evidence="1">
    <location>
        <begin position="59"/>
        <end position="70"/>
    </location>
</feature>
<evidence type="ECO:0000256" key="1">
    <source>
        <dbReference type="SAM" id="MobiDB-lite"/>
    </source>
</evidence>
<name>A0A1H6CT74_9ACTN</name>
<accession>A0A1H6CT74</accession>
<protein>
    <submittedName>
        <fullName evidence="2">Uncharacterized protein</fullName>
    </submittedName>
</protein>
<dbReference type="Proteomes" id="UP000236754">
    <property type="component" value="Unassembled WGS sequence"/>
</dbReference>
<gene>
    <name evidence="2" type="ORF">SAMN05216223_11066</name>
</gene>
<keyword evidence="3" id="KW-1185">Reference proteome</keyword>
<sequence length="88" mass="9653">MQLPQDPSNVTGVLAAAFPSRPAREVRSVLAVMPGTTFALVRPIEVEVEGETVAIPTRIHHEEPEADREQSLSGTQRLLLSQRTRGPR</sequence>
<feature type="compositionally biased region" description="Polar residues" evidence="1">
    <location>
        <begin position="71"/>
        <end position="88"/>
    </location>
</feature>
<dbReference type="AlphaFoldDB" id="A0A1H6CT74"/>
<evidence type="ECO:0000313" key="3">
    <source>
        <dbReference type="Proteomes" id="UP000236754"/>
    </source>
</evidence>